<evidence type="ECO:0000256" key="2">
    <source>
        <dbReference type="ARBA" id="ARBA00022777"/>
    </source>
</evidence>
<keyword evidence="2 4" id="KW-0418">Kinase</keyword>
<sequence>MDIVVVGHVNHDHIWRITEPLRPGGRISFSDRSLRLGGGGYYTGRRLIELGHRVTLVASLARDAHGLAALRELAAFGFVTDHVTLTEGRTEFAEILLDPAGERTILGSIHKVTRSVELSGQVSGDAFYVNGTQLPEALVTALTQAPLVVSQFPLRAVTPRPADVMVGSIADFPGERLDAVWTRARQIAGDRLQHLLLTDGPNSITIHDGRQTTDVHLTDAVTTADTIGAGDSFSGALLHYLLLGRTIGEAASEAGRATADWLRRRDAERAEIPEVPALKS</sequence>
<dbReference type="OrthoDB" id="9792663at2"/>
<evidence type="ECO:0000259" key="3">
    <source>
        <dbReference type="Pfam" id="PF00294"/>
    </source>
</evidence>
<dbReference type="PANTHER" id="PTHR10584">
    <property type="entry name" value="SUGAR KINASE"/>
    <property type="match status" value="1"/>
</dbReference>
<dbReference type="EMBL" id="SDVB01000042">
    <property type="protein sequence ID" value="RYC27328.1"/>
    <property type="molecule type" value="Genomic_DNA"/>
</dbReference>
<evidence type="ECO:0000256" key="1">
    <source>
        <dbReference type="ARBA" id="ARBA00022679"/>
    </source>
</evidence>
<protein>
    <submittedName>
        <fullName evidence="4">Carbohydrate kinase</fullName>
    </submittedName>
</protein>
<evidence type="ECO:0000313" key="4">
    <source>
        <dbReference type="EMBL" id="RYC27328.1"/>
    </source>
</evidence>
<dbReference type="GO" id="GO:0016301">
    <property type="term" value="F:kinase activity"/>
    <property type="evidence" value="ECO:0007669"/>
    <property type="project" value="UniProtKB-KW"/>
</dbReference>
<accession>A0A4V1RTQ9</accession>
<dbReference type="InterPro" id="IPR029056">
    <property type="entry name" value="Ribokinase-like"/>
</dbReference>
<dbReference type="PROSITE" id="PS00584">
    <property type="entry name" value="PFKB_KINASES_2"/>
    <property type="match status" value="1"/>
</dbReference>
<dbReference type="SUPFAM" id="SSF53613">
    <property type="entry name" value="Ribokinase-like"/>
    <property type="match status" value="1"/>
</dbReference>
<dbReference type="InterPro" id="IPR011611">
    <property type="entry name" value="PfkB_dom"/>
</dbReference>
<dbReference type="Pfam" id="PF00294">
    <property type="entry name" value="PfkB"/>
    <property type="match status" value="1"/>
</dbReference>
<dbReference type="PANTHER" id="PTHR10584:SF166">
    <property type="entry name" value="RIBOKINASE"/>
    <property type="match status" value="1"/>
</dbReference>
<dbReference type="AlphaFoldDB" id="A0A4V1RTQ9"/>
<evidence type="ECO:0000313" key="5">
    <source>
        <dbReference type="Proteomes" id="UP000291088"/>
    </source>
</evidence>
<reference evidence="4 5" key="1">
    <citation type="submission" date="2019-01" db="EMBL/GenBank/DDBJ databases">
        <authorList>
            <person name="Deng T."/>
        </authorList>
    </citation>
    <scope>NUCLEOTIDE SEQUENCE [LARGE SCALE GENOMIC DNA]</scope>
    <source>
        <strain evidence="4 5">F8825</strain>
    </source>
</reference>
<organism evidence="4 5">
    <name type="scientific">Ciceribacter ferrooxidans</name>
    <dbReference type="NCBI Taxonomy" id="2509717"/>
    <lineage>
        <taxon>Bacteria</taxon>
        <taxon>Pseudomonadati</taxon>
        <taxon>Pseudomonadota</taxon>
        <taxon>Alphaproteobacteria</taxon>
        <taxon>Hyphomicrobiales</taxon>
        <taxon>Rhizobiaceae</taxon>
        <taxon>Ciceribacter</taxon>
    </lineage>
</organism>
<proteinExistence type="predicted"/>
<comment type="caution">
    <text evidence="4">The sequence shown here is derived from an EMBL/GenBank/DDBJ whole genome shotgun (WGS) entry which is preliminary data.</text>
</comment>
<dbReference type="Gene3D" id="3.40.1190.20">
    <property type="match status" value="1"/>
</dbReference>
<dbReference type="GO" id="GO:0005829">
    <property type="term" value="C:cytosol"/>
    <property type="evidence" value="ECO:0007669"/>
    <property type="project" value="TreeGrafter"/>
</dbReference>
<keyword evidence="5" id="KW-1185">Reference proteome</keyword>
<dbReference type="RefSeq" id="WP_129330259.1">
    <property type="nucleotide sequence ID" value="NZ_SDVB01000042.1"/>
</dbReference>
<dbReference type="InterPro" id="IPR002173">
    <property type="entry name" value="Carboh/pur_kinase_PfkB_CS"/>
</dbReference>
<keyword evidence="1" id="KW-0808">Transferase</keyword>
<gene>
    <name evidence="4" type="ORF">EUU22_00995</name>
</gene>
<dbReference type="Proteomes" id="UP000291088">
    <property type="component" value="Unassembled WGS sequence"/>
</dbReference>
<feature type="domain" description="Carbohydrate kinase PfkB" evidence="3">
    <location>
        <begin position="185"/>
        <end position="259"/>
    </location>
</feature>
<name>A0A4V1RTQ9_9HYPH</name>